<accession>A0A6G6WHX1</accession>
<keyword evidence="3" id="KW-1185">Reference proteome</keyword>
<protein>
    <submittedName>
        <fullName evidence="2">Uncharacterized protein</fullName>
    </submittedName>
</protein>
<dbReference type="AlphaFoldDB" id="A0A6G6WHX1"/>
<keyword evidence="1" id="KW-0732">Signal</keyword>
<reference evidence="2 3" key="1">
    <citation type="submission" date="2020-02" db="EMBL/GenBank/DDBJ databases">
        <title>Full genome sequence of Nocardioides sp. R-3366.</title>
        <authorList>
            <person name="Im W.-T."/>
        </authorList>
    </citation>
    <scope>NUCLEOTIDE SEQUENCE [LARGE SCALE GENOMIC DNA]</scope>
    <source>
        <strain evidence="2 3">R-3366</strain>
    </source>
</reference>
<evidence type="ECO:0000313" key="3">
    <source>
        <dbReference type="Proteomes" id="UP000502996"/>
    </source>
</evidence>
<dbReference type="RefSeq" id="WP_165236977.1">
    <property type="nucleotide sequence ID" value="NZ_CP049257.1"/>
</dbReference>
<dbReference type="Proteomes" id="UP000502996">
    <property type="component" value="Chromosome"/>
</dbReference>
<dbReference type="KEGG" id="nano:G5V58_21055"/>
<name>A0A6G6WHX1_9ACTN</name>
<organism evidence="2 3">
    <name type="scientific">Nocardioides anomalus</name>
    <dbReference type="NCBI Taxonomy" id="2712223"/>
    <lineage>
        <taxon>Bacteria</taxon>
        <taxon>Bacillati</taxon>
        <taxon>Actinomycetota</taxon>
        <taxon>Actinomycetes</taxon>
        <taxon>Propionibacteriales</taxon>
        <taxon>Nocardioidaceae</taxon>
        <taxon>Nocardioides</taxon>
    </lineage>
</organism>
<feature type="chain" id="PRO_5026177013" evidence="1">
    <location>
        <begin position="24"/>
        <end position="358"/>
    </location>
</feature>
<evidence type="ECO:0000313" key="2">
    <source>
        <dbReference type="EMBL" id="QIG44928.1"/>
    </source>
</evidence>
<sequence>MKPLLAVAGLVAAAALAPQPAEALQAPTLTAVATPDASYPQEVALNGDSEDIEFVVTSTEATTVTTTATGAGLSVTPRAPQPVTAGRQEGFRVAVTATTPGMHSLTVTFSAPGATPVAVTLPYVFAEGSPLPPSGGSLAGRSYGWMGSQNYMEGSTRATDLLSFVNDSYAYVGLPPAGLPTCKAAGKGCEPYSYDPATGVVQVGDDIVGKVLGEALATDGWIVADEQVPEQFASYTASDPLTFPDAGTRLSGRWHYRYHNYPVGIWAQSLTLRKDGSYDLYFQVEDRGEHHHYVGRYTVGRHGRITFKAHGSVVEKGTLALVGARLGEPKPKKLGLWLVLSGVKGKHGDGNRLDPVRK</sequence>
<gene>
    <name evidence="2" type="ORF">G5V58_21055</name>
</gene>
<feature type="signal peptide" evidence="1">
    <location>
        <begin position="1"/>
        <end position="23"/>
    </location>
</feature>
<dbReference type="EMBL" id="CP049257">
    <property type="protein sequence ID" value="QIG44928.1"/>
    <property type="molecule type" value="Genomic_DNA"/>
</dbReference>
<evidence type="ECO:0000256" key="1">
    <source>
        <dbReference type="SAM" id="SignalP"/>
    </source>
</evidence>
<proteinExistence type="predicted"/>